<keyword evidence="1" id="KW-0677">Repeat</keyword>
<evidence type="ECO:0000256" key="2">
    <source>
        <dbReference type="ARBA" id="ARBA00022837"/>
    </source>
</evidence>
<dbReference type="CDD" id="cd00051">
    <property type="entry name" value="EFh"/>
    <property type="match status" value="2"/>
</dbReference>
<reference evidence="4 5" key="1">
    <citation type="journal article" date="2015" name="Parasit. Vectors">
        <title>Draft genome of the scabies mite.</title>
        <authorList>
            <person name="Rider S.D.Jr."/>
            <person name="Morgan M.S."/>
            <person name="Arlian L.G."/>
        </authorList>
    </citation>
    <scope>NUCLEOTIDE SEQUENCE [LARGE SCALE GENOMIC DNA]</scope>
    <source>
        <strain evidence="4">Arlian Lab</strain>
    </source>
</reference>
<dbReference type="SMART" id="SM00054">
    <property type="entry name" value="EFh"/>
    <property type="match status" value="3"/>
</dbReference>
<keyword evidence="2" id="KW-0106">Calcium</keyword>
<organism evidence="4 5">
    <name type="scientific">Sarcoptes scabiei</name>
    <name type="common">Itch mite</name>
    <name type="synonym">Acarus scabiei</name>
    <dbReference type="NCBI Taxonomy" id="52283"/>
    <lineage>
        <taxon>Eukaryota</taxon>
        <taxon>Metazoa</taxon>
        <taxon>Ecdysozoa</taxon>
        <taxon>Arthropoda</taxon>
        <taxon>Chelicerata</taxon>
        <taxon>Arachnida</taxon>
        <taxon>Acari</taxon>
        <taxon>Acariformes</taxon>
        <taxon>Sarcoptiformes</taxon>
        <taxon>Astigmata</taxon>
        <taxon>Psoroptidia</taxon>
        <taxon>Sarcoptoidea</taxon>
        <taxon>Sarcoptidae</taxon>
        <taxon>Sarcoptinae</taxon>
        <taxon>Sarcoptes</taxon>
    </lineage>
</organism>
<evidence type="ECO:0000259" key="3">
    <source>
        <dbReference type="PROSITE" id="PS50222"/>
    </source>
</evidence>
<name>A0A132A2F4_SARSC</name>
<gene>
    <name evidence="4" type="ORF">QR98_0035800</name>
</gene>
<dbReference type="PANTHER" id="PTHR23048">
    <property type="entry name" value="MYOSIN LIGHT CHAIN 1, 3"/>
    <property type="match status" value="1"/>
</dbReference>
<dbReference type="InterPro" id="IPR018247">
    <property type="entry name" value="EF_Hand_1_Ca_BS"/>
</dbReference>
<dbReference type="Pfam" id="PF13833">
    <property type="entry name" value="EF-hand_8"/>
    <property type="match status" value="1"/>
</dbReference>
<protein>
    <submittedName>
        <fullName evidence="4">Calmodulin, striated muscle-like protein</fullName>
    </submittedName>
</protein>
<dbReference type="InterPro" id="IPR011992">
    <property type="entry name" value="EF-hand-dom_pair"/>
</dbReference>
<dbReference type="OrthoDB" id="377346at2759"/>
<dbReference type="PROSITE" id="PS50222">
    <property type="entry name" value="EF_HAND_2"/>
    <property type="match status" value="2"/>
</dbReference>
<dbReference type="GO" id="GO:0005509">
    <property type="term" value="F:calcium ion binding"/>
    <property type="evidence" value="ECO:0007669"/>
    <property type="project" value="InterPro"/>
</dbReference>
<dbReference type="GO" id="GO:0016460">
    <property type="term" value="C:myosin II complex"/>
    <property type="evidence" value="ECO:0007669"/>
    <property type="project" value="TreeGrafter"/>
</dbReference>
<accession>A0A132A2F4</accession>
<dbReference type="SUPFAM" id="SSF47473">
    <property type="entry name" value="EF-hand"/>
    <property type="match status" value="1"/>
</dbReference>
<dbReference type="Pfam" id="PF13499">
    <property type="entry name" value="EF-hand_7"/>
    <property type="match status" value="1"/>
</dbReference>
<feature type="domain" description="EF-hand" evidence="3">
    <location>
        <begin position="37"/>
        <end position="72"/>
    </location>
</feature>
<evidence type="ECO:0000313" key="5">
    <source>
        <dbReference type="Proteomes" id="UP000616769"/>
    </source>
</evidence>
<sequence>MDHTGVYKEIFEIFSRGKKSFGIKELGEIMQTYGMRPSELELQDMISQLDYNASGEVEFKEFKDFITHKIRRQEAEDQLREAFSLFDFDGNGYVFTKDLREAMSKLGERLSNGEIDEMLSGINCENEEEINIDEMISMLTSYTKD</sequence>
<proteinExistence type="predicted"/>
<dbReference type="VEuPathDB" id="VectorBase:SSCA003592"/>
<dbReference type="Gene3D" id="1.10.238.10">
    <property type="entry name" value="EF-hand"/>
    <property type="match status" value="1"/>
</dbReference>
<comment type="caution">
    <text evidence="4">The sequence shown here is derived from an EMBL/GenBank/DDBJ whole genome shotgun (WGS) entry which is preliminary data.</text>
</comment>
<dbReference type="Proteomes" id="UP000616769">
    <property type="component" value="Unassembled WGS sequence"/>
</dbReference>
<dbReference type="InterPro" id="IPR050230">
    <property type="entry name" value="CALM/Myosin/TropC-like"/>
</dbReference>
<evidence type="ECO:0000313" key="4">
    <source>
        <dbReference type="EMBL" id="KPM05121.1"/>
    </source>
</evidence>
<dbReference type="EMBL" id="JXLN01010102">
    <property type="protein sequence ID" value="KPM05121.1"/>
    <property type="molecule type" value="Genomic_DNA"/>
</dbReference>
<dbReference type="AlphaFoldDB" id="A0A132A2F4"/>
<evidence type="ECO:0000256" key="1">
    <source>
        <dbReference type="ARBA" id="ARBA00022737"/>
    </source>
</evidence>
<feature type="domain" description="EF-hand" evidence="3">
    <location>
        <begin position="74"/>
        <end position="109"/>
    </location>
</feature>
<dbReference type="InterPro" id="IPR002048">
    <property type="entry name" value="EF_hand_dom"/>
</dbReference>
<dbReference type="FunFam" id="1.10.238.10:FF:000178">
    <property type="entry name" value="Calmodulin-2 A"/>
    <property type="match status" value="1"/>
</dbReference>
<dbReference type="PANTHER" id="PTHR23048:SF0">
    <property type="entry name" value="CALMODULIN LIKE 3"/>
    <property type="match status" value="1"/>
</dbReference>
<dbReference type="PROSITE" id="PS00018">
    <property type="entry name" value="EF_HAND_1"/>
    <property type="match status" value="1"/>
</dbReference>